<dbReference type="Gene3D" id="1.10.540.10">
    <property type="entry name" value="Acyl-CoA dehydrogenase/oxidase, N-terminal domain"/>
    <property type="match status" value="1"/>
</dbReference>
<proteinExistence type="inferred from homology"/>
<keyword evidence="4 6" id="KW-0274">FAD</keyword>
<dbReference type="PROSITE" id="PS00072">
    <property type="entry name" value="ACYL_COA_DH_1"/>
    <property type="match status" value="1"/>
</dbReference>
<dbReference type="Gene3D" id="1.20.140.10">
    <property type="entry name" value="Butyryl-CoA Dehydrogenase, subunit A, domain 3"/>
    <property type="match status" value="1"/>
</dbReference>
<gene>
    <name evidence="10" type="ORF">ABLG96_21540</name>
</gene>
<comment type="similarity">
    <text evidence="2 6">Belongs to the acyl-CoA dehydrogenase family.</text>
</comment>
<dbReference type="InterPro" id="IPR036250">
    <property type="entry name" value="AcylCo_DH-like_C"/>
</dbReference>
<dbReference type="InterPro" id="IPR009075">
    <property type="entry name" value="AcylCo_DH/oxidase_C"/>
</dbReference>
<sequence>MKSSFYTEDHEAYRESVRAFAEREVVPHYEKWEENHLIDRAVWEVAGAQQIIGLAAPESLGGGGEHDYRYRMIVAEELSTIAAPSMAAGFAVQDDLVLPYLLDLATPEQAQRLIPGLTAGTSIGAIAMTEPGAGSDLQGIATKAVRDGSDWILDGSKTFITNGIHADVVIVFARTDPSAGSKGYSLLLVERDFEGFTRGRKLDKVGMPGQDTAELNFAGVRVPAENLLGEEGAGLRYLMERLPRERISIAAAALTALEAAYRWTTDYVFDRKAFGQRIGDFQNTRFVLAEIETEIDITRAYVERCVLGLNEGELTTQEASKAKWWASELQVRNTSRLLQLYGGYGFMKEYPIGRAYADCRVQSIYGGTTEIMKEIIGRGIAGRYR</sequence>
<dbReference type="PROSITE" id="PS00073">
    <property type="entry name" value="ACYL_COA_DH_2"/>
    <property type="match status" value="1"/>
</dbReference>
<evidence type="ECO:0000313" key="10">
    <source>
        <dbReference type="EMBL" id="XCG63732.1"/>
    </source>
</evidence>
<dbReference type="InterPro" id="IPR013786">
    <property type="entry name" value="AcylCoA_DH/ox_N"/>
</dbReference>
<evidence type="ECO:0000259" key="8">
    <source>
        <dbReference type="Pfam" id="PF02770"/>
    </source>
</evidence>
<feature type="domain" description="Acyl-CoA dehydrogenase/oxidase N-terminal" evidence="9">
    <location>
        <begin position="7"/>
        <end position="120"/>
    </location>
</feature>
<evidence type="ECO:0000256" key="3">
    <source>
        <dbReference type="ARBA" id="ARBA00022630"/>
    </source>
</evidence>
<dbReference type="SUPFAM" id="SSF56645">
    <property type="entry name" value="Acyl-CoA dehydrogenase NM domain-like"/>
    <property type="match status" value="1"/>
</dbReference>
<dbReference type="InterPro" id="IPR009100">
    <property type="entry name" value="AcylCoA_DH/oxidase_NM_dom_sf"/>
</dbReference>
<keyword evidence="5 6" id="KW-0560">Oxidoreductase</keyword>
<dbReference type="InterPro" id="IPR046373">
    <property type="entry name" value="Acyl-CoA_Oxase/DH_mid-dom_sf"/>
</dbReference>
<evidence type="ECO:0000256" key="4">
    <source>
        <dbReference type="ARBA" id="ARBA00022827"/>
    </source>
</evidence>
<dbReference type="InterPro" id="IPR037069">
    <property type="entry name" value="AcylCoA_DH/ox_N_sf"/>
</dbReference>
<dbReference type="GO" id="GO:0003995">
    <property type="term" value="F:acyl-CoA dehydrogenase activity"/>
    <property type="evidence" value="ECO:0007669"/>
    <property type="project" value="InterPro"/>
</dbReference>
<name>A0AAU8DPZ3_9ACTN</name>
<dbReference type="AlphaFoldDB" id="A0AAU8DPZ3"/>
<dbReference type="RefSeq" id="WP_353649347.1">
    <property type="nucleotide sequence ID" value="NZ_CP159218.1"/>
</dbReference>
<dbReference type="FunFam" id="2.40.110.10:FF:000002">
    <property type="entry name" value="Acyl-CoA dehydrogenase fadE12"/>
    <property type="match status" value="1"/>
</dbReference>
<feature type="domain" description="Acyl-CoA dehydrogenase/oxidase C-terminal" evidence="7">
    <location>
        <begin position="232"/>
        <end position="380"/>
    </location>
</feature>
<accession>A0AAU8DPZ3</accession>
<dbReference type="InterPro" id="IPR006091">
    <property type="entry name" value="Acyl-CoA_Oxase/DH_mid-dom"/>
</dbReference>
<evidence type="ECO:0000256" key="2">
    <source>
        <dbReference type="ARBA" id="ARBA00009347"/>
    </source>
</evidence>
<dbReference type="GO" id="GO:0050660">
    <property type="term" value="F:flavin adenine dinucleotide binding"/>
    <property type="evidence" value="ECO:0007669"/>
    <property type="project" value="InterPro"/>
</dbReference>
<dbReference type="FunFam" id="1.20.140.10:FF:000001">
    <property type="entry name" value="Acyl-CoA dehydrogenase"/>
    <property type="match status" value="1"/>
</dbReference>
<feature type="domain" description="Acyl-CoA oxidase/dehydrogenase middle" evidence="8">
    <location>
        <begin position="125"/>
        <end position="219"/>
    </location>
</feature>
<dbReference type="PANTHER" id="PTHR43884">
    <property type="entry name" value="ACYL-COA DEHYDROGENASE"/>
    <property type="match status" value="1"/>
</dbReference>
<dbReference type="Pfam" id="PF02770">
    <property type="entry name" value="Acyl-CoA_dh_M"/>
    <property type="match status" value="1"/>
</dbReference>
<dbReference type="SUPFAM" id="SSF47203">
    <property type="entry name" value="Acyl-CoA dehydrogenase C-terminal domain-like"/>
    <property type="match status" value="1"/>
</dbReference>
<evidence type="ECO:0000256" key="1">
    <source>
        <dbReference type="ARBA" id="ARBA00001974"/>
    </source>
</evidence>
<organism evidence="10">
    <name type="scientific">Nakamurella sp. A5-74</name>
    <dbReference type="NCBI Taxonomy" id="3158264"/>
    <lineage>
        <taxon>Bacteria</taxon>
        <taxon>Bacillati</taxon>
        <taxon>Actinomycetota</taxon>
        <taxon>Actinomycetes</taxon>
        <taxon>Nakamurellales</taxon>
        <taxon>Nakamurellaceae</taxon>
        <taxon>Nakamurella</taxon>
    </lineage>
</organism>
<keyword evidence="3 6" id="KW-0285">Flavoprotein</keyword>
<evidence type="ECO:0000259" key="7">
    <source>
        <dbReference type="Pfam" id="PF00441"/>
    </source>
</evidence>
<evidence type="ECO:0000259" key="9">
    <source>
        <dbReference type="Pfam" id="PF02771"/>
    </source>
</evidence>
<reference evidence="10" key="1">
    <citation type="submission" date="2024-05" db="EMBL/GenBank/DDBJ databases">
        <authorList>
            <person name="Cai S.Y."/>
            <person name="Jin L.M."/>
            <person name="Li H.R."/>
        </authorList>
    </citation>
    <scope>NUCLEOTIDE SEQUENCE</scope>
    <source>
        <strain evidence="10">A5-74</strain>
    </source>
</reference>
<dbReference type="EMBL" id="CP159218">
    <property type="protein sequence ID" value="XCG63732.1"/>
    <property type="molecule type" value="Genomic_DNA"/>
</dbReference>
<comment type="cofactor">
    <cofactor evidence="1 6">
        <name>FAD</name>
        <dbReference type="ChEBI" id="CHEBI:57692"/>
    </cofactor>
</comment>
<protein>
    <submittedName>
        <fullName evidence="10">Acyl-CoA dehydrogenase family protein</fullName>
    </submittedName>
</protein>
<dbReference type="Gene3D" id="2.40.110.10">
    <property type="entry name" value="Butyryl-CoA Dehydrogenase, subunit A, domain 2"/>
    <property type="match status" value="1"/>
</dbReference>
<evidence type="ECO:0000256" key="6">
    <source>
        <dbReference type="RuleBase" id="RU362125"/>
    </source>
</evidence>
<dbReference type="PANTHER" id="PTHR43884:SF12">
    <property type="entry name" value="ISOVALERYL-COA DEHYDROGENASE, MITOCHONDRIAL-RELATED"/>
    <property type="match status" value="1"/>
</dbReference>
<dbReference type="InterPro" id="IPR006089">
    <property type="entry name" value="Acyl-CoA_DH_CS"/>
</dbReference>
<dbReference type="Pfam" id="PF00441">
    <property type="entry name" value="Acyl-CoA_dh_1"/>
    <property type="match status" value="1"/>
</dbReference>
<evidence type="ECO:0000256" key="5">
    <source>
        <dbReference type="ARBA" id="ARBA00023002"/>
    </source>
</evidence>
<dbReference type="Pfam" id="PF02771">
    <property type="entry name" value="Acyl-CoA_dh_N"/>
    <property type="match status" value="1"/>
</dbReference>